<dbReference type="GO" id="GO:0005654">
    <property type="term" value="C:nucleoplasm"/>
    <property type="evidence" value="ECO:0007669"/>
    <property type="project" value="UniProtKB-ARBA"/>
</dbReference>
<dbReference type="InterPro" id="IPR039595">
    <property type="entry name" value="TE2IP/Rap1"/>
</dbReference>
<evidence type="ECO:0000256" key="10">
    <source>
        <dbReference type="RuleBase" id="RU367107"/>
    </source>
</evidence>
<organism evidence="15 16">
    <name type="scientific">Tetraodon nigroviridis</name>
    <name type="common">Spotted green pufferfish</name>
    <name type="synonym">Chelonodon nigroviridis</name>
    <dbReference type="NCBI Taxonomy" id="99883"/>
    <lineage>
        <taxon>Eukaryota</taxon>
        <taxon>Metazoa</taxon>
        <taxon>Chordata</taxon>
        <taxon>Craniata</taxon>
        <taxon>Vertebrata</taxon>
        <taxon>Euteleostomi</taxon>
        <taxon>Actinopterygii</taxon>
        <taxon>Neopterygii</taxon>
        <taxon>Teleostei</taxon>
        <taxon>Neoteleostei</taxon>
        <taxon>Acanthomorphata</taxon>
        <taxon>Eupercaria</taxon>
        <taxon>Tetraodontiformes</taxon>
        <taxon>Tetradontoidea</taxon>
        <taxon>Tetraodontidae</taxon>
        <taxon>Tetraodon</taxon>
    </lineage>
</organism>
<keyword evidence="5 10" id="KW-0805">Transcription regulation</keyword>
<dbReference type="InterPro" id="IPR009057">
    <property type="entry name" value="Homeodomain-like_sf"/>
</dbReference>
<feature type="domain" description="TERF2-interacting telomeric protein 1 Myb" evidence="12">
    <location>
        <begin position="142"/>
        <end position="197"/>
    </location>
</feature>
<evidence type="ECO:0000256" key="1">
    <source>
        <dbReference type="ARBA" id="ARBA00010467"/>
    </source>
</evidence>
<protein>
    <recommendedName>
        <fullName evidence="2 10">Telomeric repeat-binding factor 2-interacting protein 1</fullName>
        <shortName evidence="10">TERF2-interacting telomeric protein 1</shortName>
    </recommendedName>
    <alternativeName>
        <fullName evidence="9 10">Repressor/activator protein 1 homolog</fullName>
    </alternativeName>
</protein>
<keyword evidence="3 10" id="KW-0158">Chromosome</keyword>
<sequence>MLTMLSKQQDADTSKISPVLFMGVDGKPMSFFLRPSPAKAELQRLIVAGGGVLCSVQQPGAILLMNPVEGAAIPASTTHWYVSTRFIQDCVEKNEQLDLELYRINPASSPAQNTKENSSGGMVYNMSATHFGQCLKLGRQPYTAEEDAAILSYVSKYKAETGGNRIWQEMEKERLTSHSWQSMKYRYRVRLAKQQSEVVEKTAAEGEMLDKGDRVSQKPPNLQNQIDAPSTSAEDMPEEMLVCPQEEKEAVEPPMDEQPVGHPEETVEADSSDGPQQEPPPPEVADPQTAVSPQEEPRPEDSSLVQPDLPLLKQSLVSLLKMQLLDLVSVTKALLKTSGDFSEARLLLLDSIGSGQHWHCSDDDLLMSGDPVVREQLREKYGEEGIAKRIAFLEL</sequence>
<dbReference type="GO" id="GO:0042162">
    <property type="term" value="F:telomeric DNA binding"/>
    <property type="evidence" value="ECO:0007669"/>
    <property type="project" value="TreeGrafter"/>
</dbReference>
<dbReference type="Gene3D" id="1.10.10.60">
    <property type="entry name" value="Homeodomain-like"/>
    <property type="match status" value="1"/>
</dbReference>
<feature type="compositionally biased region" description="Polar residues" evidence="11">
    <location>
        <begin position="218"/>
        <end position="233"/>
    </location>
</feature>
<keyword evidence="7 10" id="KW-0804">Transcription</keyword>
<evidence type="ECO:0000256" key="3">
    <source>
        <dbReference type="ARBA" id="ARBA00022454"/>
    </source>
</evidence>
<dbReference type="InterPro" id="IPR015010">
    <property type="entry name" value="TERF2IP_Myb"/>
</dbReference>
<dbReference type="Ensembl" id="ENSTNIT00000018067.1">
    <property type="protein sequence ID" value="ENSTNIP00000017843.1"/>
    <property type="gene ID" value="ENSTNIG00000014804.1"/>
</dbReference>
<dbReference type="Proteomes" id="UP000007303">
    <property type="component" value="Unassembled WGS sequence"/>
</dbReference>
<evidence type="ECO:0000256" key="5">
    <source>
        <dbReference type="ARBA" id="ARBA00023015"/>
    </source>
</evidence>
<evidence type="ECO:0000256" key="7">
    <source>
        <dbReference type="ARBA" id="ARBA00023163"/>
    </source>
</evidence>
<reference evidence="16" key="1">
    <citation type="journal article" date="2004" name="Nature">
        <title>Genome duplication in the teleost fish Tetraodon nigroviridis reveals the early vertebrate proto-karyotype.</title>
        <authorList>
            <person name="Jaillon O."/>
            <person name="Aury J.-M."/>
            <person name="Brunet F."/>
            <person name="Petit J.-L."/>
            <person name="Stange-Thomann N."/>
            <person name="Mauceli E."/>
            <person name="Bouneau L."/>
            <person name="Fischer C."/>
            <person name="Ozouf-Costaz C."/>
            <person name="Bernot A."/>
            <person name="Nicaud S."/>
            <person name="Jaffe D."/>
            <person name="Fisher S."/>
            <person name="Lutfalla G."/>
            <person name="Dossat C."/>
            <person name="Segurens B."/>
            <person name="Dasilva C."/>
            <person name="Salanoubat M."/>
            <person name="Levy M."/>
            <person name="Boudet N."/>
            <person name="Castellano S."/>
            <person name="Anthouard V."/>
            <person name="Jubin C."/>
            <person name="Castelli V."/>
            <person name="Katinka M."/>
            <person name="Vacherie B."/>
            <person name="Biemont C."/>
            <person name="Skalli Z."/>
            <person name="Cattolico L."/>
            <person name="Poulain J."/>
            <person name="De Berardinis V."/>
            <person name="Cruaud C."/>
            <person name="Duprat S."/>
            <person name="Brottier P."/>
            <person name="Coutanceau J.-P."/>
            <person name="Gouzy J."/>
            <person name="Parra G."/>
            <person name="Lardier G."/>
            <person name="Chapple C."/>
            <person name="McKernan K.J."/>
            <person name="McEwan P."/>
            <person name="Bosak S."/>
            <person name="Kellis M."/>
            <person name="Volff J.-N."/>
            <person name="Guigo R."/>
            <person name="Zody M.C."/>
            <person name="Mesirov J."/>
            <person name="Lindblad-Toh K."/>
            <person name="Birren B."/>
            <person name="Nusbaum C."/>
            <person name="Kahn D."/>
            <person name="Robinson-Rechavi M."/>
            <person name="Laudet V."/>
            <person name="Schachter V."/>
            <person name="Quetier F."/>
            <person name="Saurin W."/>
            <person name="Scarpelli C."/>
            <person name="Wincker P."/>
            <person name="Lander E.S."/>
            <person name="Weissenbach J."/>
            <person name="Roest Crollius H."/>
        </authorList>
    </citation>
    <scope>NUCLEOTIDE SEQUENCE [LARGE SCALE GENOMIC DNA]</scope>
</reference>
<dbReference type="PANTHER" id="PTHR16466:SF6">
    <property type="entry name" value="TELOMERIC REPEAT-BINDING FACTOR 2-INTERACTING PROTEIN 1"/>
    <property type="match status" value="1"/>
</dbReference>
<dbReference type="Pfam" id="PF16589">
    <property type="entry name" value="BRCT_2"/>
    <property type="match status" value="1"/>
</dbReference>
<accession>H3DBF1</accession>
<reference evidence="15" key="2">
    <citation type="submission" date="2025-08" db="UniProtKB">
        <authorList>
            <consortium name="Ensembl"/>
        </authorList>
    </citation>
    <scope>IDENTIFICATION</scope>
</reference>
<dbReference type="AlphaFoldDB" id="H3DBF1"/>
<proteinExistence type="inferred from homology"/>
<comment type="subcellular location">
    <subcellularLocation>
        <location evidence="10">Nucleus</location>
    </subcellularLocation>
    <subcellularLocation>
        <location evidence="10">Chromosome</location>
        <location evidence="10">Telomere</location>
    </subcellularLocation>
</comment>
<evidence type="ECO:0000259" key="14">
    <source>
        <dbReference type="Pfam" id="PF16589"/>
    </source>
</evidence>
<evidence type="ECO:0000256" key="8">
    <source>
        <dbReference type="ARBA" id="ARBA00023242"/>
    </source>
</evidence>
<evidence type="ECO:0000256" key="6">
    <source>
        <dbReference type="ARBA" id="ARBA00023159"/>
    </source>
</evidence>
<feature type="compositionally biased region" description="Basic and acidic residues" evidence="11">
    <location>
        <begin position="203"/>
        <end position="216"/>
    </location>
</feature>
<dbReference type="Pfam" id="PF08914">
    <property type="entry name" value="Myb_Rap1"/>
    <property type="match status" value="1"/>
</dbReference>
<evidence type="ECO:0000259" key="12">
    <source>
        <dbReference type="Pfam" id="PF08914"/>
    </source>
</evidence>
<dbReference type="HOGENOM" id="CLU_028192_0_0_1"/>
<keyword evidence="4 10" id="KW-0779">Telomere</keyword>
<dbReference type="CDD" id="cd11655">
    <property type="entry name" value="rap1_myb-like"/>
    <property type="match status" value="1"/>
</dbReference>
<evidence type="ECO:0000313" key="16">
    <source>
        <dbReference type="Proteomes" id="UP000007303"/>
    </source>
</evidence>
<dbReference type="Pfam" id="PF11626">
    <property type="entry name" value="Rap1_C"/>
    <property type="match status" value="1"/>
</dbReference>
<dbReference type="GeneTree" id="ENSGT00390000005351"/>
<keyword evidence="16" id="KW-1185">Reference proteome</keyword>
<dbReference type="GO" id="GO:0006355">
    <property type="term" value="P:regulation of DNA-templated transcription"/>
    <property type="evidence" value="ECO:0007669"/>
    <property type="project" value="UniProtKB-UniRule"/>
</dbReference>
<evidence type="ECO:0000256" key="11">
    <source>
        <dbReference type="SAM" id="MobiDB-lite"/>
    </source>
</evidence>
<comment type="subunit">
    <text evidence="10">Homodimer.</text>
</comment>
<reference evidence="15" key="3">
    <citation type="submission" date="2025-09" db="UniProtKB">
        <authorList>
            <consortium name="Ensembl"/>
        </authorList>
    </citation>
    <scope>IDENTIFICATION</scope>
</reference>
<dbReference type="PANTHER" id="PTHR16466">
    <property type="entry name" value="TELOMERE REPEAT-BINDING FACTOR 2-INTERACTING PROTEIN 1"/>
    <property type="match status" value="1"/>
</dbReference>
<comment type="similarity">
    <text evidence="1 10">Belongs to the RAP1 family.</text>
</comment>
<dbReference type="GO" id="GO:0031848">
    <property type="term" value="P:protection from non-homologous end joining at telomere"/>
    <property type="evidence" value="ECO:0007669"/>
    <property type="project" value="TreeGrafter"/>
</dbReference>
<evidence type="ECO:0000313" key="15">
    <source>
        <dbReference type="Ensembl" id="ENSTNIP00000017843.1"/>
    </source>
</evidence>
<keyword evidence="8 10" id="KW-0539">Nucleus</keyword>
<evidence type="ECO:0000256" key="4">
    <source>
        <dbReference type="ARBA" id="ARBA00022895"/>
    </source>
</evidence>
<feature type="domain" description="TRF2-interacting telomeric protein/Rap1 C-terminal" evidence="13">
    <location>
        <begin position="330"/>
        <end position="394"/>
    </location>
</feature>
<evidence type="ECO:0000256" key="9">
    <source>
        <dbReference type="ARBA" id="ARBA00032471"/>
    </source>
</evidence>
<dbReference type="InterPro" id="IPR001357">
    <property type="entry name" value="BRCT_dom"/>
</dbReference>
<keyword evidence="6 10" id="KW-0010">Activator</keyword>
<dbReference type="GO" id="GO:0070187">
    <property type="term" value="C:shelterin complex"/>
    <property type="evidence" value="ECO:0007669"/>
    <property type="project" value="TreeGrafter"/>
</dbReference>
<dbReference type="SUPFAM" id="SSF46689">
    <property type="entry name" value="Homeodomain-like"/>
    <property type="match status" value="1"/>
</dbReference>
<dbReference type="STRING" id="99883.ENSTNIP00000017843"/>
<comment type="function">
    <text evidence="10">Acts both as a regulator of telomere function and as a transcription regulator. Involved in the regulation of telomere length and protection as a component of the shelterin complex (telosome). Does not bind DNA directly: recruited to telomeric double-stranded 5'-TTAGGG-3' repeats via its interaction with terf2. Independently of its function in telomeres, also acts as a transcription regulator: recruited to extratelomeric 5'-TTAGGG-3' sites via its association with terf2 or other factors, and regulates gene expression.</text>
</comment>
<feature type="region of interest" description="Disordered" evidence="11">
    <location>
        <begin position="203"/>
        <end position="307"/>
    </location>
</feature>
<feature type="domain" description="BRCT" evidence="14">
    <location>
        <begin position="20"/>
        <end position="103"/>
    </location>
</feature>
<evidence type="ECO:0000259" key="13">
    <source>
        <dbReference type="Pfam" id="PF11626"/>
    </source>
</evidence>
<dbReference type="GO" id="GO:0010833">
    <property type="term" value="P:telomere maintenance via telomere lengthening"/>
    <property type="evidence" value="ECO:0007669"/>
    <property type="project" value="UniProtKB-UniRule"/>
</dbReference>
<dbReference type="InParanoid" id="H3DBF1"/>
<name>H3DBF1_TETNG</name>
<dbReference type="OMA" id="SDGYPIW"/>
<dbReference type="InterPro" id="IPR021661">
    <property type="entry name" value="Rap1_C"/>
</dbReference>
<evidence type="ECO:0000256" key="2">
    <source>
        <dbReference type="ARBA" id="ARBA00017805"/>
    </source>
</evidence>